<organism evidence="1 2">
    <name type="scientific">Durusdinium trenchii</name>
    <dbReference type="NCBI Taxonomy" id="1381693"/>
    <lineage>
        <taxon>Eukaryota</taxon>
        <taxon>Sar</taxon>
        <taxon>Alveolata</taxon>
        <taxon>Dinophyceae</taxon>
        <taxon>Suessiales</taxon>
        <taxon>Symbiodiniaceae</taxon>
        <taxon>Durusdinium</taxon>
    </lineage>
</organism>
<evidence type="ECO:0000313" key="1">
    <source>
        <dbReference type="EMBL" id="CAK9116149.1"/>
    </source>
</evidence>
<comment type="caution">
    <text evidence="1">The sequence shown here is derived from an EMBL/GenBank/DDBJ whole genome shotgun (WGS) entry which is preliminary data.</text>
</comment>
<proteinExistence type="predicted"/>
<dbReference type="Proteomes" id="UP001642484">
    <property type="component" value="Unassembled WGS sequence"/>
</dbReference>
<evidence type="ECO:0000313" key="2">
    <source>
        <dbReference type="Proteomes" id="UP001642484"/>
    </source>
</evidence>
<dbReference type="EMBL" id="CAXAMN010028328">
    <property type="protein sequence ID" value="CAK9116149.1"/>
    <property type="molecule type" value="Genomic_DNA"/>
</dbReference>
<reference evidence="1 2" key="1">
    <citation type="submission" date="2024-02" db="EMBL/GenBank/DDBJ databases">
        <authorList>
            <person name="Chen Y."/>
            <person name="Shah S."/>
            <person name="Dougan E. K."/>
            <person name="Thang M."/>
            <person name="Chan C."/>
        </authorList>
    </citation>
    <scope>NUCLEOTIDE SEQUENCE [LARGE SCALE GENOMIC DNA]</scope>
</reference>
<accession>A0ABP0SVL0</accession>
<gene>
    <name evidence="1" type="ORF">CCMP2556_LOCUS53808</name>
</gene>
<name>A0ABP0SVL0_9DINO</name>
<protein>
    <submittedName>
        <fullName evidence="1">Uncharacterized protein</fullName>
    </submittedName>
</protein>
<keyword evidence="2" id="KW-1185">Reference proteome</keyword>
<sequence>MPGICSSKDLPVCLMGTAGEPRCSELLQLSPHQGTAGQGVLIHGRLLGFLRVYAHVLRQGSATSFGRWDYRDHKSSTAHLLISASQRLARQEAQAQRAARLERRGRSSEREQLEQLRHLMQQHYHALVKSWNQHLSTAALPHLSRWELQRLRNLSRATRTKRSRASPILDGAGELQNSIMKLEHFCVRDRSTATDFHSPYIPASILTGRRLELIFVEEQEESESRQRLRDFWDVSHRFIARGVRLSEFLEILENAEEHWPGLTRFVHDGHSQSQRCPDCANIGHFLVDDMLIDLVAFLQTRNLPVERTVANLQSNLGAYDVKRFEEDFIRSIFESPTTFMAVDETHCFEAAIVSAHPFQRQESYEALLVQGAAGARYSPEGTFRQVRAHWHLAAQVGERWSTRERWSPILLDARPKASRRTWANAKELGALLGAEVFDFTGLRWTERVHALAAAQVYIGGYGGQVFQLLAMQENSLAIVLACKVLKVHWHATFFFRLLKLSGLQLHWMEPEGCLPLPSHLQLNASARSRFAALRLPREAHPVQRLGVASQTVVQHQGVLCAFRAPVKTPLSEADWMAEVAVSPLALEVLSSGFEQALRRCVEWYNDCEVLVPAGPTVHTWALFTTVRHSDYLKVPRDELALKIGCVLKKDEEGGTPRYELEDTSTEKVYDHLMINVSTSPSTMEEIRQLVLEHQKSPARKPPPTMAMDRLAVEQRLASSFAPGSTQPRVLVPPPYLSFHDYGRAEEDGASEP</sequence>